<protein>
    <submittedName>
        <fullName evidence="12">Protogenin</fullName>
    </submittedName>
</protein>
<dbReference type="InterPro" id="IPR013783">
    <property type="entry name" value="Ig-like_fold"/>
</dbReference>
<dbReference type="FunFam" id="2.60.40.10:FF:000930">
    <property type="entry name" value="immunoglobulin superfamily DCC subclass member 3"/>
    <property type="match status" value="1"/>
</dbReference>
<keyword evidence="8" id="KW-1015">Disulfide bond</keyword>
<dbReference type="InterPro" id="IPR007110">
    <property type="entry name" value="Ig-like_dom"/>
</dbReference>
<evidence type="ECO:0000256" key="5">
    <source>
        <dbReference type="ARBA" id="ARBA00022737"/>
    </source>
</evidence>
<reference evidence="12" key="1">
    <citation type="submission" date="2019-06" db="EMBL/GenBank/DDBJ databases">
        <authorList>
            <consortium name="Wellcome Sanger Institute Data Sharing"/>
        </authorList>
    </citation>
    <scope>NUCLEOTIDE SEQUENCE [LARGE SCALE GENOMIC DNA]</scope>
</reference>
<evidence type="ECO:0000256" key="6">
    <source>
        <dbReference type="ARBA" id="ARBA00022989"/>
    </source>
</evidence>
<feature type="domain" description="Ig-like" evidence="11">
    <location>
        <begin position="24"/>
        <end position="100"/>
    </location>
</feature>
<name>A0A672Y7W9_9TELE</name>
<dbReference type="Proteomes" id="UP000472271">
    <property type="component" value="Chromosome 3"/>
</dbReference>
<comment type="function">
    <text evidence="1">May play a role in anteroposterior axis elongation.</text>
</comment>
<dbReference type="GO" id="GO:0016020">
    <property type="term" value="C:membrane"/>
    <property type="evidence" value="ECO:0007669"/>
    <property type="project" value="UniProtKB-SubCell"/>
</dbReference>
<gene>
    <name evidence="12" type="primary">prtga</name>
</gene>
<feature type="domain" description="Ig-like" evidence="11">
    <location>
        <begin position="218"/>
        <end position="305"/>
    </location>
</feature>
<reference evidence="12" key="2">
    <citation type="submission" date="2025-08" db="UniProtKB">
        <authorList>
            <consortium name="Ensembl"/>
        </authorList>
    </citation>
    <scope>IDENTIFICATION</scope>
</reference>
<dbReference type="PROSITE" id="PS50835">
    <property type="entry name" value="IG_LIKE"/>
    <property type="match status" value="4"/>
</dbReference>
<dbReference type="PANTHER" id="PTHR44170">
    <property type="entry name" value="PROTEIN SIDEKICK"/>
    <property type="match status" value="1"/>
</dbReference>
<dbReference type="GO" id="GO:0098609">
    <property type="term" value="P:cell-cell adhesion"/>
    <property type="evidence" value="ECO:0007669"/>
    <property type="project" value="TreeGrafter"/>
</dbReference>
<keyword evidence="9" id="KW-0325">Glycoprotein</keyword>
<reference evidence="12" key="3">
    <citation type="submission" date="2025-09" db="UniProtKB">
        <authorList>
            <consortium name="Ensembl"/>
        </authorList>
    </citation>
    <scope>IDENTIFICATION</scope>
</reference>
<evidence type="ECO:0000256" key="8">
    <source>
        <dbReference type="ARBA" id="ARBA00023157"/>
    </source>
</evidence>
<dbReference type="SMART" id="SM00409">
    <property type="entry name" value="IG"/>
    <property type="match status" value="3"/>
</dbReference>
<dbReference type="InterPro" id="IPR003599">
    <property type="entry name" value="Ig_sub"/>
</dbReference>
<sequence>VSSGLRSELFFIKEPHDVTIMRREAVILNCQVHGEAPIDVRWLKNGVKLVENERVYLLSNGSLYISEMESRRGDKSDEGFYQCLAQNKYGAILSQKAHLTIASISAFAIQPTPTVVIEGSVARFSCKISAHPPPIITWEYDNCSVYIDDENCHMCVVRITVLPSGILQIHGVQRTDAGNYRCVATNIASRRRSMEATLTVTPGTSSDSYKCLFSLSRPRIIAGPQNISVSLHQSAILECMATGNPRPLISWSRADSKSIDVYNTKVLGNGNLIITDIKPQHGGVYMCRATTPGTRNYTVASANVTVLAPPSLVEWPESLTRPRAGTARFVCQGEGVPTPQITWFKNGEKVHSNGRKKTLIYNNNLANDPNR</sequence>
<evidence type="ECO:0000256" key="2">
    <source>
        <dbReference type="ARBA" id="ARBA00004167"/>
    </source>
</evidence>
<dbReference type="AlphaFoldDB" id="A0A672Y7W9"/>
<comment type="subcellular location">
    <subcellularLocation>
        <location evidence="2">Membrane</location>
        <topology evidence="2">Single-pass membrane protein</topology>
    </subcellularLocation>
</comment>
<dbReference type="FunFam" id="2.60.40.10:FF:000600">
    <property type="entry name" value="Contactin 2"/>
    <property type="match status" value="1"/>
</dbReference>
<dbReference type="Gene3D" id="2.60.40.10">
    <property type="entry name" value="Immunoglobulins"/>
    <property type="match status" value="4"/>
</dbReference>
<evidence type="ECO:0000256" key="3">
    <source>
        <dbReference type="ARBA" id="ARBA00022692"/>
    </source>
</evidence>
<keyword evidence="10" id="KW-0393">Immunoglobulin domain</keyword>
<keyword evidence="7" id="KW-0472">Membrane</keyword>
<evidence type="ECO:0000256" key="10">
    <source>
        <dbReference type="ARBA" id="ARBA00023319"/>
    </source>
</evidence>
<evidence type="ECO:0000256" key="7">
    <source>
        <dbReference type="ARBA" id="ARBA00023136"/>
    </source>
</evidence>
<dbReference type="SUPFAM" id="SSF48726">
    <property type="entry name" value="Immunoglobulin"/>
    <property type="match status" value="4"/>
</dbReference>
<dbReference type="PANTHER" id="PTHR44170:SF47">
    <property type="entry name" value="PROTOGENIN"/>
    <property type="match status" value="1"/>
</dbReference>
<keyword evidence="13" id="KW-1185">Reference proteome</keyword>
<dbReference type="InterPro" id="IPR013098">
    <property type="entry name" value="Ig_I-set"/>
</dbReference>
<dbReference type="PIRSF" id="PIRSF000615">
    <property type="entry name" value="TyrPK_CSF1-R"/>
    <property type="match status" value="1"/>
</dbReference>
<evidence type="ECO:0000256" key="1">
    <source>
        <dbReference type="ARBA" id="ARBA00002140"/>
    </source>
</evidence>
<dbReference type="Pfam" id="PF07679">
    <property type="entry name" value="I-set"/>
    <property type="match status" value="2"/>
</dbReference>
<keyword evidence="6" id="KW-1133">Transmembrane helix</keyword>
<dbReference type="InterPro" id="IPR036179">
    <property type="entry name" value="Ig-like_dom_sf"/>
</dbReference>
<keyword evidence="5" id="KW-0677">Repeat</keyword>
<feature type="domain" description="Ig-like" evidence="11">
    <location>
        <begin position="310"/>
        <end position="371"/>
    </location>
</feature>
<dbReference type="InterPro" id="IPR003598">
    <property type="entry name" value="Ig_sub2"/>
</dbReference>
<organism evidence="12 13">
    <name type="scientific">Sphaeramia orbicularis</name>
    <name type="common">orbiculate cardinalfish</name>
    <dbReference type="NCBI Taxonomy" id="375764"/>
    <lineage>
        <taxon>Eukaryota</taxon>
        <taxon>Metazoa</taxon>
        <taxon>Chordata</taxon>
        <taxon>Craniata</taxon>
        <taxon>Vertebrata</taxon>
        <taxon>Euteleostomi</taxon>
        <taxon>Actinopterygii</taxon>
        <taxon>Neopterygii</taxon>
        <taxon>Teleostei</taxon>
        <taxon>Neoteleostei</taxon>
        <taxon>Acanthomorphata</taxon>
        <taxon>Gobiaria</taxon>
        <taxon>Kurtiformes</taxon>
        <taxon>Apogonoidei</taxon>
        <taxon>Apogonidae</taxon>
        <taxon>Apogoninae</taxon>
        <taxon>Sphaeramia</taxon>
    </lineage>
</organism>
<proteinExistence type="predicted"/>
<evidence type="ECO:0000313" key="12">
    <source>
        <dbReference type="Ensembl" id="ENSSORP00005002787.1"/>
    </source>
</evidence>
<evidence type="ECO:0000313" key="13">
    <source>
        <dbReference type="Proteomes" id="UP000472271"/>
    </source>
</evidence>
<dbReference type="Pfam" id="PF13927">
    <property type="entry name" value="Ig_3"/>
    <property type="match status" value="2"/>
</dbReference>
<accession>A0A672Y7W9</accession>
<dbReference type="SMART" id="SM00408">
    <property type="entry name" value="IGc2"/>
    <property type="match status" value="3"/>
</dbReference>
<keyword evidence="4" id="KW-0732">Signal</keyword>
<feature type="domain" description="Ig-like" evidence="11">
    <location>
        <begin position="105"/>
        <end position="199"/>
    </location>
</feature>
<dbReference type="Ensembl" id="ENSSORT00005002870.1">
    <property type="protein sequence ID" value="ENSSORP00005002787.1"/>
    <property type="gene ID" value="ENSSORG00005001706.1"/>
</dbReference>
<keyword evidence="3" id="KW-0812">Transmembrane</keyword>
<evidence type="ECO:0000256" key="4">
    <source>
        <dbReference type="ARBA" id="ARBA00022729"/>
    </source>
</evidence>
<evidence type="ECO:0000259" key="11">
    <source>
        <dbReference type="PROSITE" id="PS50835"/>
    </source>
</evidence>
<evidence type="ECO:0000256" key="9">
    <source>
        <dbReference type="ARBA" id="ARBA00023180"/>
    </source>
</evidence>